<keyword evidence="2" id="KW-1185">Reference proteome</keyword>
<dbReference type="EMBL" id="CP108084">
    <property type="protein sequence ID" value="WUP49190.1"/>
    <property type="molecule type" value="Genomic_DNA"/>
</dbReference>
<protein>
    <submittedName>
        <fullName evidence="1">Uncharacterized protein</fullName>
    </submittedName>
</protein>
<dbReference type="RefSeq" id="WP_328851416.1">
    <property type="nucleotide sequence ID" value="NZ_CP108084.1"/>
</dbReference>
<dbReference type="Proteomes" id="UP001432190">
    <property type="component" value="Chromosome"/>
</dbReference>
<name>A0ABZ1S414_9ACTN</name>
<gene>
    <name evidence="1" type="ORF">OG994_27160</name>
</gene>
<reference evidence="1" key="1">
    <citation type="submission" date="2022-10" db="EMBL/GenBank/DDBJ databases">
        <title>The complete genomes of actinobacterial strains from the NBC collection.</title>
        <authorList>
            <person name="Joergensen T.S."/>
            <person name="Alvarez Arevalo M."/>
            <person name="Sterndorff E.B."/>
            <person name="Faurdal D."/>
            <person name="Vuksanovic O."/>
            <person name="Mourched A.-S."/>
            <person name="Charusanti P."/>
            <person name="Shaw S."/>
            <person name="Blin K."/>
            <person name="Weber T."/>
        </authorList>
    </citation>
    <scope>NUCLEOTIDE SEQUENCE</scope>
    <source>
        <strain evidence="1">NBC_00256</strain>
    </source>
</reference>
<proteinExistence type="predicted"/>
<evidence type="ECO:0000313" key="2">
    <source>
        <dbReference type="Proteomes" id="UP001432190"/>
    </source>
</evidence>
<accession>A0ABZ1S414</accession>
<sequence length="96" mass="10172">MSFNLSDPCLWCIEGVAPDGVHDVLGPVYKLCRACLKVCPTCEGEGLYPAAPTCLSCLLDRLAALGLSPLFCLGCSGVIDLVDLDTKPEVTPHGRH</sequence>
<evidence type="ECO:0000313" key="1">
    <source>
        <dbReference type="EMBL" id="WUP49190.1"/>
    </source>
</evidence>
<organism evidence="1 2">
    <name type="scientific">Micromonospora globbae</name>
    <dbReference type="NCBI Taxonomy" id="1894969"/>
    <lineage>
        <taxon>Bacteria</taxon>
        <taxon>Bacillati</taxon>
        <taxon>Actinomycetota</taxon>
        <taxon>Actinomycetes</taxon>
        <taxon>Micromonosporales</taxon>
        <taxon>Micromonosporaceae</taxon>
        <taxon>Micromonospora</taxon>
    </lineage>
</organism>